<feature type="signal peptide" evidence="1">
    <location>
        <begin position="1"/>
        <end position="19"/>
    </location>
</feature>
<dbReference type="GeneID" id="89977681"/>
<keyword evidence="3" id="KW-1185">Reference proteome</keyword>
<dbReference type="AlphaFoldDB" id="A0AAV9MU65"/>
<accession>A0AAV9MU65</accession>
<proteinExistence type="predicted"/>
<keyword evidence="1" id="KW-0732">Signal</keyword>
<feature type="chain" id="PRO_5043407025" evidence="1">
    <location>
        <begin position="20"/>
        <end position="92"/>
    </location>
</feature>
<evidence type="ECO:0000256" key="1">
    <source>
        <dbReference type="SAM" id="SignalP"/>
    </source>
</evidence>
<evidence type="ECO:0000313" key="2">
    <source>
        <dbReference type="EMBL" id="KAK5045189.1"/>
    </source>
</evidence>
<sequence length="92" mass="9841">MTLKITALLTLLIASVSMANPAVMSSKARTCPAKYSKLACCMPTYERDRYTCEPAGGLCGGSQYCCNDNKAHGVIITAQGEQQYLRCVGINA</sequence>
<name>A0AAV9MU65_9EURO</name>
<dbReference type="Proteomes" id="UP001358417">
    <property type="component" value="Unassembled WGS sequence"/>
</dbReference>
<protein>
    <submittedName>
        <fullName evidence="2">Uncharacterized protein</fullName>
    </submittedName>
</protein>
<reference evidence="2 3" key="1">
    <citation type="submission" date="2023-08" db="EMBL/GenBank/DDBJ databases">
        <title>Black Yeasts Isolated from many extreme environments.</title>
        <authorList>
            <person name="Coleine C."/>
            <person name="Stajich J.E."/>
            <person name="Selbmann L."/>
        </authorList>
    </citation>
    <scope>NUCLEOTIDE SEQUENCE [LARGE SCALE GENOMIC DNA]</scope>
    <source>
        <strain evidence="2 3">CCFEE 5792</strain>
    </source>
</reference>
<dbReference type="EMBL" id="JAVRRD010000039">
    <property type="protein sequence ID" value="KAK5045189.1"/>
    <property type="molecule type" value="Genomic_DNA"/>
</dbReference>
<gene>
    <name evidence="2" type="ORF">LTR84_009522</name>
</gene>
<dbReference type="RefSeq" id="XP_064700825.1">
    <property type="nucleotide sequence ID" value="XM_064853062.1"/>
</dbReference>
<organism evidence="2 3">
    <name type="scientific">Exophiala bonariae</name>
    <dbReference type="NCBI Taxonomy" id="1690606"/>
    <lineage>
        <taxon>Eukaryota</taxon>
        <taxon>Fungi</taxon>
        <taxon>Dikarya</taxon>
        <taxon>Ascomycota</taxon>
        <taxon>Pezizomycotina</taxon>
        <taxon>Eurotiomycetes</taxon>
        <taxon>Chaetothyriomycetidae</taxon>
        <taxon>Chaetothyriales</taxon>
        <taxon>Herpotrichiellaceae</taxon>
        <taxon>Exophiala</taxon>
    </lineage>
</organism>
<comment type="caution">
    <text evidence="2">The sequence shown here is derived from an EMBL/GenBank/DDBJ whole genome shotgun (WGS) entry which is preliminary data.</text>
</comment>
<evidence type="ECO:0000313" key="3">
    <source>
        <dbReference type="Proteomes" id="UP001358417"/>
    </source>
</evidence>